<evidence type="ECO:0000313" key="3">
    <source>
        <dbReference type="Proteomes" id="UP001318860"/>
    </source>
</evidence>
<name>A0ABR0VYD8_REHGL</name>
<dbReference type="EMBL" id="JABTTQ020000552">
    <property type="protein sequence ID" value="KAK6139024.1"/>
    <property type="molecule type" value="Genomic_DNA"/>
</dbReference>
<sequence length="89" mass="9892">MVLYDYLTASSFICGTERINDEGAVEINVETVDYRTPPGGDKEPHKENVEITHLTRTDESPDTGNKVVDNLRSAKEPISHSTKADKKTD</sequence>
<evidence type="ECO:0000256" key="1">
    <source>
        <dbReference type="SAM" id="MobiDB-lite"/>
    </source>
</evidence>
<gene>
    <name evidence="2" type="ORF">DH2020_027235</name>
</gene>
<protein>
    <submittedName>
        <fullName evidence="2">Uncharacterized protein</fullName>
    </submittedName>
</protein>
<accession>A0ABR0VYD8</accession>
<reference evidence="2 3" key="1">
    <citation type="journal article" date="2021" name="Comput. Struct. Biotechnol. J.">
        <title>De novo genome assembly of the potent medicinal plant Rehmannia glutinosa using nanopore technology.</title>
        <authorList>
            <person name="Ma L."/>
            <person name="Dong C."/>
            <person name="Song C."/>
            <person name="Wang X."/>
            <person name="Zheng X."/>
            <person name="Niu Y."/>
            <person name="Chen S."/>
            <person name="Feng W."/>
        </authorList>
    </citation>
    <scope>NUCLEOTIDE SEQUENCE [LARGE SCALE GENOMIC DNA]</scope>
    <source>
        <strain evidence="2">DH-2019</strain>
    </source>
</reference>
<feature type="region of interest" description="Disordered" evidence="1">
    <location>
        <begin position="56"/>
        <end position="89"/>
    </location>
</feature>
<organism evidence="2 3">
    <name type="scientific">Rehmannia glutinosa</name>
    <name type="common">Chinese foxglove</name>
    <dbReference type="NCBI Taxonomy" id="99300"/>
    <lineage>
        <taxon>Eukaryota</taxon>
        <taxon>Viridiplantae</taxon>
        <taxon>Streptophyta</taxon>
        <taxon>Embryophyta</taxon>
        <taxon>Tracheophyta</taxon>
        <taxon>Spermatophyta</taxon>
        <taxon>Magnoliopsida</taxon>
        <taxon>eudicotyledons</taxon>
        <taxon>Gunneridae</taxon>
        <taxon>Pentapetalae</taxon>
        <taxon>asterids</taxon>
        <taxon>lamiids</taxon>
        <taxon>Lamiales</taxon>
        <taxon>Orobanchaceae</taxon>
        <taxon>Rehmannieae</taxon>
        <taxon>Rehmannia</taxon>
    </lineage>
</organism>
<feature type="compositionally biased region" description="Basic and acidic residues" evidence="1">
    <location>
        <begin position="72"/>
        <end position="89"/>
    </location>
</feature>
<evidence type="ECO:0000313" key="2">
    <source>
        <dbReference type="EMBL" id="KAK6139024.1"/>
    </source>
</evidence>
<proteinExistence type="predicted"/>
<keyword evidence="3" id="KW-1185">Reference proteome</keyword>
<dbReference type="Proteomes" id="UP001318860">
    <property type="component" value="Unassembled WGS sequence"/>
</dbReference>
<comment type="caution">
    <text evidence="2">The sequence shown here is derived from an EMBL/GenBank/DDBJ whole genome shotgun (WGS) entry which is preliminary data.</text>
</comment>